<sequence length="124" mass="14618">MSIIDILADEKIKQGMKDGAFDDLPGRGKPQKFEDLSSVPEDLRAGYHMLKNAGYLPEELQVKKEIVSLTDLIRCCTDEDERIRLNGELKIKKLRFNQLVEKRSIQKTRTYRKYRDRIFNKFHM</sequence>
<proteinExistence type="predicted"/>
<evidence type="ECO:0000259" key="1">
    <source>
        <dbReference type="Pfam" id="PF09350"/>
    </source>
</evidence>
<reference evidence="2" key="1">
    <citation type="submission" date="2024-06" db="EMBL/GenBank/DDBJ databases">
        <authorList>
            <person name="Fan A."/>
            <person name="Zhang F.Y."/>
            <person name="Zhang L."/>
        </authorList>
    </citation>
    <scope>NUCLEOTIDE SEQUENCE</scope>
    <source>
        <strain evidence="2">Y61</strain>
    </source>
</reference>
<evidence type="ECO:0000313" key="2">
    <source>
        <dbReference type="EMBL" id="XCJ16950.1"/>
    </source>
</evidence>
<accession>A0AAU8IFU9</accession>
<gene>
    <name evidence="2" type="ORF">ABNN70_15315</name>
</gene>
<dbReference type="EMBL" id="CP159510">
    <property type="protein sequence ID" value="XCJ16950.1"/>
    <property type="molecule type" value="Genomic_DNA"/>
</dbReference>
<organism evidence="2">
    <name type="scientific">Sporolactobacillus sp. Y61</name>
    <dbReference type="NCBI Taxonomy" id="3160863"/>
    <lineage>
        <taxon>Bacteria</taxon>
        <taxon>Bacillati</taxon>
        <taxon>Bacillota</taxon>
        <taxon>Bacilli</taxon>
        <taxon>Bacillales</taxon>
        <taxon>Sporolactobacillaceae</taxon>
        <taxon>Sporolactobacillus</taxon>
    </lineage>
</organism>
<dbReference type="Pfam" id="PF09350">
    <property type="entry name" value="DJC28_CD"/>
    <property type="match status" value="1"/>
</dbReference>
<dbReference type="PANTHER" id="PTHR39158:SF1">
    <property type="entry name" value="DNAJ HOMOLOG SUBFAMILY C MEMBER 28"/>
    <property type="match status" value="1"/>
</dbReference>
<protein>
    <submittedName>
        <fullName evidence="2">DnaJ family domain-containing protein</fullName>
    </submittedName>
</protein>
<dbReference type="PANTHER" id="PTHR39158">
    <property type="entry name" value="OS08G0560600 PROTEIN"/>
    <property type="match status" value="1"/>
</dbReference>
<dbReference type="RefSeq" id="WP_129930109.1">
    <property type="nucleotide sequence ID" value="NZ_CP159510.1"/>
</dbReference>
<dbReference type="InterPro" id="IPR052573">
    <property type="entry name" value="DnaJ_C_subfamily_28"/>
</dbReference>
<dbReference type="AlphaFoldDB" id="A0AAU8IFU9"/>
<name>A0AAU8IFU9_9BACL</name>
<dbReference type="InterPro" id="IPR018961">
    <property type="entry name" value="DnaJ_homolog_subfam-C_membr-28"/>
</dbReference>
<feature type="domain" description="DnaJ homologue subfamily C member 28 conserved" evidence="1">
    <location>
        <begin position="7"/>
        <end position="74"/>
    </location>
</feature>